<dbReference type="RefSeq" id="WP_227321766.1">
    <property type="nucleotide sequence ID" value="NZ_JAESVB010000005.1"/>
</dbReference>
<organism evidence="2 3">
    <name type="scientific">Acidisoma silvae</name>
    <dbReference type="NCBI Taxonomy" id="2802396"/>
    <lineage>
        <taxon>Bacteria</taxon>
        <taxon>Pseudomonadati</taxon>
        <taxon>Pseudomonadota</taxon>
        <taxon>Alphaproteobacteria</taxon>
        <taxon>Acetobacterales</taxon>
        <taxon>Acidocellaceae</taxon>
        <taxon>Acidisoma</taxon>
    </lineage>
</organism>
<dbReference type="Proteomes" id="UP000708298">
    <property type="component" value="Unassembled WGS sequence"/>
</dbReference>
<gene>
    <name evidence="2" type="ORF">ASILVAE211_13020</name>
</gene>
<evidence type="ECO:0000259" key="1">
    <source>
        <dbReference type="PROSITE" id="PS50883"/>
    </source>
</evidence>
<proteinExistence type="predicted"/>
<dbReference type="InterPro" id="IPR029016">
    <property type="entry name" value="GAF-like_dom_sf"/>
</dbReference>
<dbReference type="InterPro" id="IPR000160">
    <property type="entry name" value="GGDEF_dom"/>
</dbReference>
<keyword evidence="3" id="KW-1185">Reference proteome</keyword>
<dbReference type="Pfam" id="PF00563">
    <property type="entry name" value="EAL"/>
    <property type="match status" value="1"/>
</dbReference>
<dbReference type="InterPro" id="IPR035919">
    <property type="entry name" value="EAL_sf"/>
</dbReference>
<dbReference type="InterPro" id="IPR043128">
    <property type="entry name" value="Rev_trsase/Diguanyl_cyclase"/>
</dbReference>
<protein>
    <submittedName>
        <fullName evidence="2">EAL domain-containing protein</fullName>
    </submittedName>
</protein>
<dbReference type="Gene3D" id="3.30.450.40">
    <property type="match status" value="1"/>
</dbReference>
<evidence type="ECO:0000313" key="2">
    <source>
        <dbReference type="EMBL" id="MCB8876107.1"/>
    </source>
</evidence>
<dbReference type="Gene3D" id="3.30.70.270">
    <property type="match status" value="1"/>
</dbReference>
<dbReference type="GO" id="GO:0071111">
    <property type="term" value="F:cyclic-guanylate-specific phosphodiesterase activity"/>
    <property type="evidence" value="ECO:0007669"/>
    <property type="project" value="InterPro"/>
</dbReference>
<dbReference type="PROSITE" id="PS50883">
    <property type="entry name" value="EAL"/>
    <property type="match status" value="1"/>
</dbReference>
<dbReference type="SUPFAM" id="SSF141868">
    <property type="entry name" value="EAL domain-like"/>
    <property type="match status" value="1"/>
</dbReference>
<dbReference type="Gene3D" id="3.20.20.450">
    <property type="entry name" value="EAL domain"/>
    <property type="match status" value="1"/>
</dbReference>
<dbReference type="InterPro" id="IPR050706">
    <property type="entry name" value="Cyclic-di-GMP_PDE-like"/>
</dbReference>
<reference evidence="2" key="2">
    <citation type="submission" date="2021-01" db="EMBL/GenBank/DDBJ databases">
        <authorList>
            <person name="Mieszkin S."/>
            <person name="Pouder E."/>
            <person name="Alain K."/>
        </authorList>
    </citation>
    <scope>NUCLEOTIDE SEQUENCE</scope>
    <source>
        <strain evidence="2">HW T2.11</strain>
    </source>
</reference>
<dbReference type="AlphaFoldDB" id="A0A964DZG6"/>
<evidence type="ECO:0000313" key="3">
    <source>
        <dbReference type="Proteomes" id="UP000708298"/>
    </source>
</evidence>
<dbReference type="InterPro" id="IPR001633">
    <property type="entry name" value="EAL_dom"/>
</dbReference>
<dbReference type="PANTHER" id="PTHR33121:SF19">
    <property type="entry name" value="CYCLIC DI-GMP PHOSPHODIESTERASE PA2567"/>
    <property type="match status" value="1"/>
</dbReference>
<reference evidence="2" key="1">
    <citation type="journal article" date="2021" name="Microorganisms">
        <title>Acidisoma silvae sp. nov. and Acidisomacellulosilytica sp. nov., Two Acidophilic Bacteria Isolated from Decaying Wood, Hydrolyzing Cellulose and Producing Poly-3-hydroxybutyrate.</title>
        <authorList>
            <person name="Mieszkin S."/>
            <person name="Pouder E."/>
            <person name="Uroz S."/>
            <person name="Simon-Colin C."/>
            <person name="Alain K."/>
        </authorList>
    </citation>
    <scope>NUCLEOTIDE SEQUENCE</scope>
    <source>
        <strain evidence="2">HW T2.11</strain>
    </source>
</reference>
<dbReference type="SUPFAM" id="SSF55073">
    <property type="entry name" value="Nucleotide cyclase"/>
    <property type="match status" value="1"/>
</dbReference>
<accession>A0A964DZG6</accession>
<comment type="caution">
    <text evidence="2">The sequence shown here is derived from an EMBL/GenBank/DDBJ whole genome shotgun (WGS) entry which is preliminary data.</text>
</comment>
<dbReference type="SMART" id="SM00267">
    <property type="entry name" value="GGDEF"/>
    <property type="match status" value="1"/>
</dbReference>
<dbReference type="SMART" id="SM00052">
    <property type="entry name" value="EAL"/>
    <property type="match status" value="1"/>
</dbReference>
<dbReference type="EMBL" id="JAESVB010000005">
    <property type="protein sequence ID" value="MCB8876107.1"/>
    <property type="molecule type" value="Genomic_DNA"/>
</dbReference>
<dbReference type="InterPro" id="IPR029787">
    <property type="entry name" value="Nucleotide_cyclase"/>
</dbReference>
<dbReference type="CDD" id="cd01948">
    <property type="entry name" value="EAL"/>
    <property type="match status" value="1"/>
</dbReference>
<dbReference type="PANTHER" id="PTHR33121">
    <property type="entry name" value="CYCLIC DI-GMP PHOSPHODIESTERASE PDEF"/>
    <property type="match status" value="1"/>
</dbReference>
<name>A0A964DZG6_9PROT</name>
<feature type="domain" description="EAL" evidence="1">
    <location>
        <begin position="327"/>
        <end position="581"/>
    </location>
</feature>
<sequence>MKPYDALLPLARRHVHAADIADNRSFDHIVALAAKIFSVAATSLTVADFDRQFMVANHGLGDRLHPVDTSPTYEIIAKREAIVIGDLAQQSRYRSDDFDAPETRFFAGVPLILPDGFAIGCLALADPAPRDAGSLDLALLNELASLAVLQLEINVVVGTIDPVSRLPNRAQFILDIADMAAQHADTPAIAVLIDIVPPHQVDAIMRALGPAHLDQAIVNVVNSFRILTDDFYRLYQVSAKQLALLPPMGTDLDHLLRLLRRHLTGVNRSQLTRFAATVAAGIVPFILGATDAPNLLRMASSAAQDARQAHDDVGIYSSTEDRDHQRRFEIVRSFATALEQNEGLYLLYQPRVDLASGRYYAAEALLRWTHADLGPISPGEFIPLIDPTMLIHALTDWVMQTALDHLAQMRQRFAEFIIAINVSAHNLREHGFMARLLANLDRRALPPQAIEIEITEGTFILDDRIVMATLHALAGAGVRIAIDDFGTGYSSLAYLEKLPAHTVKLDQSFIHGMREDRRKHGLVRSTISLCHELGHRVVAEGVETMDIAAQLLAAGCDEVQGYGFSRPITSADLKTWLEPRYGLPDGHTAFKAVTAP</sequence>
<dbReference type="SUPFAM" id="SSF55781">
    <property type="entry name" value="GAF domain-like"/>
    <property type="match status" value="1"/>
</dbReference>